<dbReference type="Gene3D" id="3.40.30.10">
    <property type="entry name" value="Glutaredoxin"/>
    <property type="match status" value="1"/>
</dbReference>
<comment type="caution">
    <text evidence="2">The sequence shown here is derived from an EMBL/GenBank/DDBJ whole genome shotgun (WGS) entry which is preliminary data.</text>
</comment>
<protein>
    <submittedName>
        <fullName evidence="2">Glutathione S-transferase Gst1</fullName>
        <ecNumber evidence="2">2.5.1.18</ecNumber>
    </submittedName>
</protein>
<feature type="domain" description="GST N-terminal" evidence="1">
    <location>
        <begin position="30"/>
        <end position="122"/>
    </location>
</feature>
<dbReference type="EC" id="2.5.1.18" evidence="2"/>
<name>A0ABR3FH52_9AGAR</name>
<dbReference type="EMBL" id="JBAHYK010000389">
    <property type="protein sequence ID" value="KAL0574518.1"/>
    <property type="molecule type" value="Genomic_DNA"/>
</dbReference>
<evidence type="ECO:0000259" key="1">
    <source>
        <dbReference type="PROSITE" id="PS50404"/>
    </source>
</evidence>
<sequence>MSGALRVSLPRFASNLARSSTPKITLYDVGPTHFGEMGMSPFARGIRFALNYKSLPYAIHEVTLPTIEHTAKALGASPTPSFLARNQPRYTVPFIHDPSTGRVLSDSLRIASYLDETYPDRPLIVPPEKETRIGQFCDSVSSITASLIPIIMPFTISQWMSSEMQKTFPAGAGVCKLTPEEQDEVWERVIAGFRGLVDEYDIKAIGDNQSAPWVMRGRDPLWADMLLTGFLWWIRAVFFDSKGWKEIEQLGGGRVGSIIEDTLEVCGPRLEQ</sequence>
<dbReference type="Gene3D" id="1.20.1050.10">
    <property type="match status" value="1"/>
</dbReference>
<proteinExistence type="predicted"/>
<dbReference type="Pfam" id="PF13409">
    <property type="entry name" value="GST_N_2"/>
    <property type="match status" value="1"/>
</dbReference>
<keyword evidence="2" id="KW-0808">Transferase</keyword>
<evidence type="ECO:0000313" key="3">
    <source>
        <dbReference type="Proteomes" id="UP001465976"/>
    </source>
</evidence>
<dbReference type="SUPFAM" id="SSF52833">
    <property type="entry name" value="Thioredoxin-like"/>
    <property type="match status" value="1"/>
</dbReference>
<gene>
    <name evidence="2" type="primary">gst1_1</name>
    <name evidence="2" type="ORF">V5O48_007433</name>
</gene>
<dbReference type="Pfam" id="PF22041">
    <property type="entry name" value="GST_C_7"/>
    <property type="match status" value="1"/>
</dbReference>
<dbReference type="PROSITE" id="PS50404">
    <property type="entry name" value="GST_NTER"/>
    <property type="match status" value="1"/>
</dbReference>
<organism evidence="2 3">
    <name type="scientific">Marasmius crinis-equi</name>
    <dbReference type="NCBI Taxonomy" id="585013"/>
    <lineage>
        <taxon>Eukaryota</taxon>
        <taxon>Fungi</taxon>
        <taxon>Dikarya</taxon>
        <taxon>Basidiomycota</taxon>
        <taxon>Agaricomycotina</taxon>
        <taxon>Agaricomycetes</taxon>
        <taxon>Agaricomycetidae</taxon>
        <taxon>Agaricales</taxon>
        <taxon>Marasmiineae</taxon>
        <taxon>Marasmiaceae</taxon>
        <taxon>Marasmius</taxon>
    </lineage>
</organism>
<dbReference type="Proteomes" id="UP001465976">
    <property type="component" value="Unassembled WGS sequence"/>
</dbReference>
<evidence type="ECO:0000313" key="2">
    <source>
        <dbReference type="EMBL" id="KAL0574518.1"/>
    </source>
</evidence>
<reference evidence="2 3" key="1">
    <citation type="submission" date="2024-02" db="EMBL/GenBank/DDBJ databases">
        <title>A draft genome for the cacao thread blight pathogen Marasmius crinis-equi.</title>
        <authorList>
            <person name="Cohen S.P."/>
            <person name="Baruah I.K."/>
            <person name="Amoako-Attah I."/>
            <person name="Bukari Y."/>
            <person name="Meinhardt L.W."/>
            <person name="Bailey B.A."/>
        </authorList>
    </citation>
    <scope>NUCLEOTIDE SEQUENCE [LARGE SCALE GENOMIC DNA]</scope>
    <source>
        <strain evidence="2 3">GH-76</strain>
    </source>
</reference>
<accession>A0ABR3FH52</accession>
<dbReference type="InterPro" id="IPR054416">
    <property type="entry name" value="GST_UstS-like_C"/>
</dbReference>
<dbReference type="InterPro" id="IPR004045">
    <property type="entry name" value="Glutathione_S-Trfase_N"/>
</dbReference>
<dbReference type="GO" id="GO:0004364">
    <property type="term" value="F:glutathione transferase activity"/>
    <property type="evidence" value="ECO:0007669"/>
    <property type="project" value="UniProtKB-EC"/>
</dbReference>
<dbReference type="InterPro" id="IPR036249">
    <property type="entry name" value="Thioredoxin-like_sf"/>
</dbReference>
<keyword evidence="3" id="KW-1185">Reference proteome</keyword>